<dbReference type="SUPFAM" id="SSF47413">
    <property type="entry name" value="lambda repressor-like DNA-binding domains"/>
    <property type="match status" value="1"/>
</dbReference>
<dbReference type="InterPro" id="IPR010982">
    <property type="entry name" value="Lambda_DNA-bd_dom_sf"/>
</dbReference>
<reference evidence="2 3" key="1">
    <citation type="submission" date="2019-07" db="EMBL/GenBank/DDBJ databases">
        <title>Whole genome shotgun sequence of Skermanella aerolata NBRC 106429.</title>
        <authorList>
            <person name="Hosoyama A."/>
            <person name="Uohara A."/>
            <person name="Ohji S."/>
            <person name="Ichikawa N."/>
        </authorList>
    </citation>
    <scope>NUCLEOTIDE SEQUENCE [LARGE SCALE GENOMIC DNA]</scope>
    <source>
        <strain evidence="2 3">NBRC 106429</strain>
    </source>
</reference>
<dbReference type="GO" id="GO:0003677">
    <property type="term" value="F:DNA binding"/>
    <property type="evidence" value="ECO:0007669"/>
    <property type="project" value="InterPro"/>
</dbReference>
<organism evidence="2 3">
    <name type="scientific">Skermanella aerolata</name>
    <dbReference type="NCBI Taxonomy" id="393310"/>
    <lineage>
        <taxon>Bacteria</taxon>
        <taxon>Pseudomonadati</taxon>
        <taxon>Pseudomonadota</taxon>
        <taxon>Alphaproteobacteria</taxon>
        <taxon>Rhodospirillales</taxon>
        <taxon>Azospirillaceae</taxon>
        <taxon>Skermanella</taxon>
    </lineage>
</organism>
<dbReference type="Pfam" id="PF13560">
    <property type="entry name" value="HTH_31"/>
    <property type="match status" value="1"/>
</dbReference>
<gene>
    <name evidence="2" type="ORF">SAE02_38530</name>
</gene>
<dbReference type="Gene3D" id="1.10.260.40">
    <property type="entry name" value="lambda repressor-like DNA-binding domains"/>
    <property type="match status" value="1"/>
</dbReference>
<dbReference type="InterPro" id="IPR001387">
    <property type="entry name" value="Cro/C1-type_HTH"/>
</dbReference>
<dbReference type="SMART" id="SM00530">
    <property type="entry name" value="HTH_XRE"/>
    <property type="match status" value="1"/>
</dbReference>
<accession>A0A512DTC9</accession>
<comment type="caution">
    <text evidence="2">The sequence shown here is derived from an EMBL/GenBank/DDBJ whole genome shotgun (WGS) entry which is preliminary data.</text>
</comment>
<keyword evidence="3" id="KW-1185">Reference proteome</keyword>
<dbReference type="Proteomes" id="UP000321523">
    <property type="component" value="Unassembled WGS sequence"/>
</dbReference>
<evidence type="ECO:0000313" key="3">
    <source>
        <dbReference type="Proteomes" id="UP000321523"/>
    </source>
</evidence>
<protein>
    <recommendedName>
        <fullName evidence="1">HTH cro/C1-type domain-containing protein</fullName>
    </recommendedName>
</protein>
<dbReference type="PROSITE" id="PS50943">
    <property type="entry name" value="HTH_CROC1"/>
    <property type="match status" value="1"/>
</dbReference>
<sequence>MWCATLPNNPSSSPIMDPHFQSAMAHDAGDLRKEAGLWLKMLRNSAGLSQRMLAKAVGYPYYTTIAQIEAGKLRLQSDRYEFYARALGVDTQDFIKQIMSYYDPVTHKALFGDGKADR</sequence>
<proteinExistence type="predicted"/>
<dbReference type="EMBL" id="BJYZ01000018">
    <property type="protein sequence ID" value="GEO39705.1"/>
    <property type="molecule type" value="Genomic_DNA"/>
</dbReference>
<dbReference type="CDD" id="cd00093">
    <property type="entry name" value="HTH_XRE"/>
    <property type="match status" value="1"/>
</dbReference>
<evidence type="ECO:0000313" key="2">
    <source>
        <dbReference type="EMBL" id="GEO39705.1"/>
    </source>
</evidence>
<dbReference type="AlphaFoldDB" id="A0A512DTC9"/>
<name>A0A512DTC9_9PROT</name>
<feature type="domain" description="HTH cro/C1-type" evidence="1">
    <location>
        <begin position="39"/>
        <end position="94"/>
    </location>
</feature>
<evidence type="ECO:0000259" key="1">
    <source>
        <dbReference type="PROSITE" id="PS50943"/>
    </source>
</evidence>